<reference evidence="6 7" key="1">
    <citation type="submission" date="2018-12" db="EMBL/GenBank/DDBJ databases">
        <authorList>
            <consortium name="Pathogen Informatics"/>
        </authorList>
    </citation>
    <scope>NUCLEOTIDE SEQUENCE [LARGE SCALE GENOMIC DNA]</scope>
    <source>
        <strain evidence="6 7">NCTC9997</strain>
    </source>
</reference>
<dbReference type="GeneID" id="57506816"/>
<sequence>MEKNTSPRYVAVVEKCMLTELALRHILTGAGSGNYIVRFFKDTQSLRRTLQSTNAIAVIFSLFSNRLFRMESLLFLHEIACSSPEIRRIVLAHDSAEARLVCQLTPSMLHGVLNKSICRLRLQEQLIQLINPTPQADEALISPGPGLGSQILSPTEQHILRYMTYGYSLPEIAARLDRNIKTIRAHKFNAMNKLGVSSDLGLLSAADILMHLSALDEDAAEECLG</sequence>
<dbReference type="InterPro" id="IPR016032">
    <property type="entry name" value="Sig_transdc_resp-reg_C-effctor"/>
</dbReference>
<evidence type="ECO:0000256" key="3">
    <source>
        <dbReference type="ARBA" id="ARBA00023163"/>
    </source>
</evidence>
<dbReference type="Gene3D" id="1.10.10.10">
    <property type="entry name" value="Winged helix-like DNA-binding domain superfamily/Winged helix DNA-binding domain"/>
    <property type="match status" value="1"/>
</dbReference>
<dbReference type="PANTHER" id="PTHR44688">
    <property type="entry name" value="DNA-BINDING TRANSCRIPTIONAL ACTIVATOR DEVR_DOSR"/>
    <property type="match status" value="1"/>
</dbReference>
<dbReference type="SUPFAM" id="SSF46894">
    <property type="entry name" value="C-terminal effector domain of the bipartite response regulators"/>
    <property type="match status" value="1"/>
</dbReference>
<accession>A0A6D1SC68</accession>
<gene>
    <name evidence="6" type="primary">bglJ</name>
    <name evidence="5" type="ORF">IMO34_23250</name>
    <name evidence="6" type="ORF">NCTC9997_05323</name>
</gene>
<dbReference type="InterPro" id="IPR036388">
    <property type="entry name" value="WH-like_DNA-bd_sf"/>
</dbReference>
<dbReference type="PANTHER" id="PTHR44688:SF16">
    <property type="entry name" value="DNA-BINDING TRANSCRIPTIONAL ACTIVATOR DEVR_DOSR"/>
    <property type="match status" value="1"/>
</dbReference>
<keyword evidence="7" id="KW-1185">Reference proteome</keyword>
<dbReference type="GO" id="GO:0003677">
    <property type="term" value="F:DNA binding"/>
    <property type="evidence" value="ECO:0007669"/>
    <property type="project" value="UniProtKB-KW"/>
</dbReference>
<dbReference type="RefSeq" id="WP_052474464.1">
    <property type="nucleotide sequence ID" value="NZ_BJNO01000028.1"/>
</dbReference>
<name>A0A6D1SC68_RAOTE</name>
<evidence type="ECO:0000313" key="5">
    <source>
        <dbReference type="EMBL" id="QPF08187.1"/>
    </source>
</evidence>
<reference evidence="5 8" key="2">
    <citation type="submission" date="2020-10" db="EMBL/GenBank/DDBJ databases">
        <title>Resistance determinants and their genetic context in bacteria from a longitudinal study of pigs reared under conventional and antibiotic-free husbandry practices.</title>
        <authorList>
            <person name="Poulin-Laprade D."/>
            <person name="Brouard J.-S."/>
            <person name="Gagnon N."/>
            <person name="Turcotte A."/>
            <person name="Langlois A."/>
            <person name="Matte J.J."/>
            <person name="Carrillo C.D."/>
            <person name="Zaheer R."/>
            <person name="McAllister T."/>
            <person name="Topp E."/>
            <person name="Talbot G."/>
        </authorList>
    </citation>
    <scope>NUCLEOTIDE SEQUENCE [LARGE SCALE GENOMIC DNA]</scope>
    <source>
        <strain evidence="5 8">Res13-Abat-PEB01-P1-04-A</strain>
    </source>
</reference>
<keyword evidence="1" id="KW-0805">Transcription regulation</keyword>
<dbReference type="EMBL" id="CP062916">
    <property type="protein sequence ID" value="QPF08187.1"/>
    <property type="molecule type" value="Genomic_DNA"/>
</dbReference>
<dbReference type="Proteomes" id="UP000594500">
    <property type="component" value="Chromosome"/>
</dbReference>
<dbReference type="Pfam" id="PF00196">
    <property type="entry name" value="GerE"/>
    <property type="match status" value="1"/>
</dbReference>
<keyword evidence="2 5" id="KW-0238">DNA-binding</keyword>
<keyword evidence="3" id="KW-0804">Transcription</keyword>
<dbReference type="Proteomes" id="UP000267630">
    <property type="component" value="Chromosome 3"/>
</dbReference>
<evidence type="ECO:0000259" key="4">
    <source>
        <dbReference type="PROSITE" id="PS50043"/>
    </source>
</evidence>
<evidence type="ECO:0000313" key="8">
    <source>
        <dbReference type="Proteomes" id="UP000594500"/>
    </source>
</evidence>
<dbReference type="NCBIfam" id="NF008548">
    <property type="entry name" value="PRK11475.1"/>
    <property type="match status" value="1"/>
</dbReference>
<dbReference type="PRINTS" id="PR00038">
    <property type="entry name" value="HTHLUXR"/>
</dbReference>
<dbReference type="CDD" id="cd06170">
    <property type="entry name" value="LuxR_C_like"/>
    <property type="match status" value="1"/>
</dbReference>
<proteinExistence type="predicted"/>
<dbReference type="EMBL" id="LR134253">
    <property type="protein sequence ID" value="VED54341.1"/>
    <property type="molecule type" value="Genomic_DNA"/>
</dbReference>
<feature type="domain" description="HTH luxR-type" evidence="4">
    <location>
        <begin position="145"/>
        <end position="210"/>
    </location>
</feature>
<dbReference type="AlphaFoldDB" id="A0A6D1SC68"/>
<dbReference type="InterPro" id="IPR000792">
    <property type="entry name" value="Tscrpt_reg_LuxR_C"/>
</dbReference>
<dbReference type="GO" id="GO:0006355">
    <property type="term" value="P:regulation of DNA-templated transcription"/>
    <property type="evidence" value="ECO:0007669"/>
    <property type="project" value="InterPro"/>
</dbReference>
<protein>
    <submittedName>
        <fullName evidence="5">DNA-binding transcriptional activator BglJ</fullName>
    </submittedName>
    <submittedName>
        <fullName evidence="6">Transcriptional activator protein bglJ</fullName>
    </submittedName>
</protein>
<dbReference type="OrthoDB" id="6623825at2"/>
<dbReference type="PROSITE" id="PS50043">
    <property type="entry name" value="HTH_LUXR_2"/>
    <property type="match status" value="1"/>
</dbReference>
<evidence type="ECO:0000313" key="7">
    <source>
        <dbReference type="Proteomes" id="UP000267630"/>
    </source>
</evidence>
<organism evidence="6 7">
    <name type="scientific">Raoultella terrigena</name>
    <name type="common">Klebsiella terrigena</name>
    <dbReference type="NCBI Taxonomy" id="577"/>
    <lineage>
        <taxon>Bacteria</taxon>
        <taxon>Pseudomonadati</taxon>
        <taxon>Pseudomonadota</taxon>
        <taxon>Gammaproteobacteria</taxon>
        <taxon>Enterobacterales</taxon>
        <taxon>Enterobacteriaceae</taxon>
        <taxon>Klebsiella/Raoultella group</taxon>
        <taxon>Raoultella</taxon>
    </lineage>
</organism>
<evidence type="ECO:0000256" key="2">
    <source>
        <dbReference type="ARBA" id="ARBA00023125"/>
    </source>
</evidence>
<evidence type="ECO:0000256" key="1">
    <source>
        <dbReference type="ARBA" id="ARBA00023015"/>
    </source>
</evidence>
<evidence type="ECO:0000313" key="6">
    <source>
        <dbReference type="EMBL" id="VED54341.1"/>
    </source>
</evidence>
<dbReference type="SMART" id="SM00421">
    <property type="entry name" value="HTH_LUXR"/>
    <property type="match status" value="1"/>
</dbReference>